<dbReference type="WBParaSite" id="scf7180000423800.g11643">
    <property type="protein sequence ID" value="scf7180000423800.g11643"/>
    <property type="gene ID" value="scf7180000423800.g11643"/>
</dbReference>
<keyword evidence="2" id="KW-1185">Reference proteome</keyword>
<feature type="region of interest" description="Disordered" evidence="1">
    <location>
        <begin position="145"/>
        <end position="186"/>
    </location>
</feature>
<feature type="compositionally biased region" description="Acidic residues" evidence="1">
    <location>
        <begin position="147"/>
        <end position="165"/>
    </location>
</feature>
<name>A0A915P4A3_9BILA</name>
<organism evidence="2 3">
    <name type="scientific">Meloidogyne floridensis</name>
    <dbReference type="NCBI Taxonomy" id="298350"/>
    <lineage>
        <taxon>Eukaryota</taxon>
        <taxon>Metazoa</taxon>
        <taxon>Ecdysozoa</taxon>
        <taxon>Nematoda</taxon>
        <taxon>Chromadorea</taxon>
        <taxon>Rhabditida</taxon>
        <taxon>Tylenchina</taxon>
        <taxon>Tylenchomorpha</taxon>
        <taxon>Tylenchoidea</taxon>
        <taxon>Meloidogynidae</taxon>
        <taxon>Meloidogyninae</taxon>
        <taxon>Meloidogyne</taxon>
    </lineage>
</organism>
<evidence type="ECO:0000256" key="1">
    <source>
        <dbReference type="SAM" id="MobiDB-lite"/>
    </source>
</evidence>
<evidence type="ECO:0000313" key="2">
    <source>
        <dbReference type="Proteomes" id="UP000887560"/>
    </source>
</evidence>
<protein>
    <submittedName>
        <fullName evidence="3">Uncharacterized protein</fullName>
    </submittedName>
</protein>
<dbReference type="AlphaFoldDB" id="A0A915P4A3"/>
<feature type="compositionally biased region" description="Acidic residues" evidence="1">
    <location>
        <begin position="50"/>
        <end position="62"/>
    </location>
</feature>
<sequence>MNEAALESKEELENSENSIKDAAEPETSKSSKNPIDNLEEKEENNHQNYEEEDDDDFGDFEEAPQTAFNRSLQAPTTSSTTKPTFLTIKDIIEQPELMRTLKSVSQNPKEGNNNLILIKSTTSSNSIFDDLFKQMDNIEQINLMEEKGEEIEEEKGEEEDEEAKEEEEKKLRRRSLNWTLDPDQRG</sequence>
<feature type="compositionally biased region" description="Basic and acidic residues" evidence="1">
    <location>
        <begin position="1"/>
        <end position="29"/>
    </location>
</feature>
<reference evidence="3" key="1">
    <citation type="submission" date="2022-11" db="UniProtKB">
        <authorList>
            <consortium name="WormBaseParasite"/>
        </authorList>
    </citation>
    <scope>IDENTIFICATION</scope>
</reference>
<feature type="region of interest" description="Disordered" evidence="1">
    <location>
        <begin position="1"/>
        <end position="85"/>
    </location>
</feature>
<accession>A0A915P4A3</accession>
<feature type="compositionally biased region" description="Low complexity" evidence="1">
    <location>
        <begin position="75"/>
        <end position="84"/>
    </location>
</feature>
<dbReference type="Proteomes" id="UP000887560">
    <property type="component" value="Unplaced"/>
</dbReference>
<proteinExistence type="predicted"/>
<evidence type="ECO:0000313" key="3">
    <source>
        <dbReference type="WBParaSite" id="scf7180000423800.g11643"/>
    </source>
</evidence>